<dbReference type="Pfam" id="PF18199">
    <property type="entry name" value="Dynein_C"/>
    <property type="match status" value="1"/>
</dbReference>
<dbReference type="InterPro" id="IPR026983">
    <property type="entry name" value="DHC"/>
</dbReference>
<dbReference type="GO" id="GO:0030286">
    <property type="term" value="C:dynein complex"/>
    <property type="evidence" value="ECO:0007669"/>
    <property type="project" value="InterPro"/>
</dbReference>
<dbReference type="GO" id="GO:0007018">
    <property type="term" value="P:microtubule-based movement"/>
    <property type="evidence" value="ECO:0007669"/>
    <property type="project" value="InterPro"/>
</dbReference>
<dbReference type="AlphaFoldDB" id="A0A8S3AXT0"/>
<name>A0A8S3AXT0_9BILA</name>
<dbReference type="GO" id="GO:0045505">
    <property type="term" value="F:dynein intermediate chain binding"/>
    <property type="evidence" value="ECO:0007669"/>
    <property type="project" value="InterPro"/>
</dbReference>
<dbReference type="Gene3D" id="3.10.490.20">
    <property type="match status" value="1"/>
</dbReference>
<proteinExistence type="predicted"/>
<dbReference type="Proteomes" id="UP000676336">
    <property type="component" value="Unassembled WGS sequence"/>
</dbReference>
<reference evidence="2" key="1">
    <citation type="submission" date="2021-02" db="EMBL/GenBank/DDBJ databases">
        <authorList>
            <person name="Nowell W R."/>
        </authorList>
    </citation>
    <scope>NUCLEOTIDE SEQUENCE</scope>
</reference>
<organism evidence="2 4">
    <name type="scientific">Rotaria magnacalcarata</name>
    <dbReference type="NCBI Taxonomy" id="392030"/>
    <lineage>
        <taxon>Eukaryota</taxon>
        <taxon>Metazoa</taxon>
        <taxon>Spiralia</taxon>
        <taxon>Gnathifera</taxon>
        <taxon>Rotifera</taxon>
        <taxon>Eurotatoria</taxon>
        <taxon>Bdelloidea</taxon>
        <taxon>Philodinida</taxon>
        <taxon>Philodinidae</taxon>
        <taxon>Rotaria</taxon>
    </lineage>
</organism>
<protein>
    <recommendedName>
        <fullName evidence="1">Dynein heavy chain C-terminal domain-containing protein</fullName>
    </recommendedName>
</protein>
<dbReference type="InterPro" id="IPR043160">
    <property type="entry name" value="Dynein_C_barrel"/>
</dbReference>
<dbReference type="GO" id="GO:0051959">
    <property type="term" value="F:dynein light intermediate chain binding"/>
    <property type="evidence" value="ECO:0007669"/>
    <property type="project" value="InterPro"/>
</dbReference>
<dbReference type="EMBL" id="CAJOBH010132329">
    <property type="protein sequence ID" value="CAF4764035.1"/>
    <property type="molecule type" value="Genomic_DNA"/>
</dbReference>
<evidence type="ECO:0000313" key="4">
    <source>
        <dbReference type="Proteomes" id="UP000681967"/>
    </source>
</evidence>
<sequence length="81" mass="9230">ICLIEGLYLEGAGWDTTNHCLTEQSNKQLIQMMPLIKIIPIETYRTNMTNYLLAPAYVTSNRRNTMGTGLVFEANLYSKKD</sequence>
<evidence type="ECO:0000313" key="2">
    <source>
        <dbReference type="EMBL" id="CAF4764035.1"/>
    </source>
</evidence>
<accession>A0A8S3AXT0</accession>
<comment type="caution">
    <text evidence="2">The sequence shown here is derived from an EMBL/GenBank/DDBJ whole genome shotgun (WGS) entry which is preliminary data.</text>
</comment>
<dbReference type="InterPro" id="IPR041228">
    <property type="entry name" value="Dynein_C"/>
</dbReference>
<evidence type="ECO:0000259" key="1">
    <source>
        <dbReference type="Pfam" id="PF18199"/>
    </source>
</evidence>
<feature type="non-terminal residue" evidence="2">
    <location>
        <position position="81"/>
    </location>
</feature>
<evidence type="ECO:0000313" key="3">
    <source>
        <dbReference type="EMBL" id="CAF4856497.1"/>
    </source>
</evidence>
<dbReference type="PANTHER" id="PTHR22878:SF63">
    <property type="entry name" value="DYNEIN AXONEMAL HEAVY CHAIN 10"/>
    <property type="match status" value="1"/>
</dbReference>
<dbReference type="EMBL" id="CAJOBI010162411">
    <property type="protein sequence ID" value="CAF4856497.1"/>
    <property type="molecule type" value="Genomic_DNA"/>
</dbReference>
<dbReference type="PANTHER" id="PTHR22878">
    <property type="entry name" value="DYNEIN HEAVY CHAIN 6, AXONEMAL-LIKE-RELATED"/>
    <property type="match status" value="1"/>
</dbReference>
<feature type="non-terminal residue" evidence="2">
    <location>
        <position position="1"/>
    </location>
</feature>
<feature type="domain" description="Dynein heavy chain C-terminal" evidence="1">
    <location>
        <begin position="2"/>
        <end position="80"/>
    </location>
</feature>
<dbReference type="Proteomes" id="UP000681967">
    <property type="component" value="Unassembled WGS sequence"/>
</dbReference>
<gene>
    <name evidence="2" type="ORF">BYL167_LOCUS46634</name>
    <name evidence="3" type="ORF">SMN809_LOCUS49641</name>
</gene>